<organism evidence="1 2">
    <name type="scientific">Leptolyngbya foveolarum</name>
    <dbReference type="NCBI Taxonomy" id="47253"/>
    <lineage>
        <taxon>Bacteria</taxon>
        <taxon>Bacillati</taxon>
        <taxon>Cyanobacteriota</taxon>
        <taxon>Cyanophyceae</taxon>
        <taxon>Leptolyngbyales</taxon>
        <taxon>Leptolyngbyaceae</taxon>
        <taxon>Leptolyngbya group</taxon>
        <taxon>Leptolyngbya</taxon>
    </lineage>
</organism>
<dbReference type="Proteomes" id="UP000249354">
    <property type="component" value="Unassembled WGS sequence"/>
</dbReference>
<dbReference type="CDD" id="cd02980">
    <property type="entry name" value="TRX_Fd_family"/>
    <property type="match status" value="1"/>
</dbReference>
<evidence type="ECO:0000313" key="2">
    <source>
        <dbReference type="Proteomes" id="UP000249354"/>
    </source>
</evidence>
<proteinExistence type="predicted"/>
<name>A0A2W4U8D8_9CYAN</name>
<gene>
    <name evidence="1" type="ORF">DCF25_13505</name>
</gene>
<sequence>MIKPVIFVCSACAFSKTQREYQGQRGGAHLLAALLQMQSQQPHSAPCKIEPVGCLSACNRACAIALSAPQKNALMFGDLHPLESASAILQLAAQYHSSPDGIVPRQQRPSLLQKGILARIPPLPSR</sequence>
<dbReference type="InterPro" id="IPR012863">
    <property type="entry name" value="DUF1636"/>
</dbReference>
<dbReference type="SUPFAM" id="SSF52833">
    <property type="entry name" value="Thioredoxin-like"/>
    <property type="match status" value="1"/>
</dbReference>
<comment type="caution">
    <text evidence="1">The sequence shown here is derived from an EMBL/GenBank/DDBJ whole genome shotgun (WGS) entry which is preliminary data.</text>
</comment>
<reference evidence="1 2" key="2">
    <citation type="submission" date="2018-06" db="EMBL/GenBank/DDBJ databases">
        <title>Metagenomic assembly of (sub)arctic Cyanobacteria and their associated microbiome from non-axenic cultures.</title>
        <authorList>
            <person name="Baurain D."/>
        </authorList>
    </citation>
    <scope>NUCLEOTIDE SEQUENCE [LARGE SCALE GENOMIC DNA]</scope>
    <source>
        <strain evidence="1">ULC129bin1</strain>
    </source>
</reference>
<dbReference type="Gene3D" id="3.40.30.10">
    <property type="entry name" value="Glutaredoxin"/>
    <property type="match status" value="1"/>
</dbReference>
<protein>
    <submittedName>
        <fullName evidence="1">Metal-binding protein</fullName>
    </submittedName>
</protein>
<dbReference type="Pfam" id="PF07845">
    <property type="entry name" value="DUF1636"/>
    <property type="match status" value="1"/>
</dbReference>
<evidence type="ECO:0000313" key="1">
    <source>
        <dbReference type="EMBL" id="PZO15517.1"/>
    </source>
</evidence>
<dbReference type="AlphaFoldDB" id="A0A2W4U8D8"/>
<reference evidence="2" key="1">
    <citation type="submission" date="2018-04" db="EMBL/GenBank/DDBJ databases">
        <authorList>
            <person name="Cornet L."/>
        </authorList>
    </citation>
    <scope>NUCLEOTIDE SEQUENCE [LARGE SCALE GENOMIC DNA]</scope>
</reference>
<dbReference type="EMBL" id="QBMC01000091">
    <property type="protein sequence ID" value="PZO15517.1"/>
    <property type="molecule type" value="Genomic_DNA"/>
</dbReference>
<accession>A0A2W4U8D8</accession>
<dbReference type="InterPro" id="IPR036249">
    <property type="entry name" value="Thioredoxin-like_sf"/>
</dbReference>